<feature type="compositionally biased region" description="Low complexity" evidence="1">
    <location>
        <begin position="211"/>
        <end position="234"/>
    </location>
</feature>
<evidence type="ECO:0000256" key="1">
    <source>
        <dbReference type="SAM" id="MobiDB-lite"/>
    </source>
</evidence>
<reference evidence="3 4" key="1">
    <citation type="journal article" date="2014" name="Int. J. Syst. Evol. Microbiol.">
        <title>Complete genome sequence of Corynebacterium casei LMG S-19264T (=DSM 44701T), isolated from a smear-ripened cheese.</title>
        <authorList>
            <consortium name="US DOE Joint Genome Institute (JGI-PGF)"/>
            <person name="Walter F."/>
            <person name="Albersmeier A."/>
            <person name="Kalinowski J."/>
            <person name="Ruckert C."/>
        </authorList>
    </citation>
    <scope>NUCLEOTIDE SEQUENCE [LARGE SCALE GENOMIC DNA]</scope>
    <source>
        <strain evidence="3 4">CGMCC 4.7111</strain>
    </source>
</reference>
<accession>A0A917XXZ9</accession>
<organism evidence="3 4">
    <name type="scientific">Streptomyces albiflavescens</name>
    <dbReference type="NCBI Taxonomy" id="1623582"/>
    <lineage>
        <taxon>Bacteria</taxon>
        <taxon>Bacillati</taxon>
        <taxon>Actinomycetota</taxon>
        <taxon>Actinomycetes</taxon>
        <taxon>Kitasatosporales</taxon>
        <taxon>Streptomycetaceae</taxon>
        <taxon>Streptomyces</taxon>
    </lineage>
</organism>
<protein>
    <submittedName>
        <fullName evidence="3">Uncharacterized protein</fullName>
    </submittedName>
</protein>
<proteinExistence type="predicted"/>
<dbReference type="EMBL" id="BMMM01000002">
    <property type="protein sequence ID" value="GGN56334.1"/>
    <property type="molecule type" value="Genomic_DNA"/>
</dbReference>
<feature type="transmembrane region" description="Helical" evidence="2">
    <location>
        <begin position="136"/>
        <end position="158"/>
    </location>
</feature>
<keyword evidence="4" id="KW-1185">Reference proteome</keyword>
<keyword evidence="2" id="KW-0812">Transmembrane</keyword>
<evidence type="ECO:0000313" key="3">
    <source>
        <dbReference type="EMBL" id="GGN56334.1"/>
    </source>
</evidence>
<dbReference type="RefSeq" id="WP_189185244.1">
    <property type="nucleotide sequence ID" value="NZ_BMMM01000002.1"/>
</dbReference>
<keyword evidence="2" id="KW-0472">Membrane</keyword>
<keyword evidence="2" id="KW-1133">Transmembrane helix</keyword>
<dbReference type="AlphaFoldDB" id="A0A917XXZ9"/>
<feature type="compositionally biased region" description="Polar residues" evidence="1">
    <location>
        <begin position="182"/>
        <end position="199"/>
    </location>
</feature>
<feature type="region of interest" description="Disordered" evidence="1">
    <location>
        <begin position="163"/>
        <end position="252"/>
    </location>
</feature>
<dbReference type="Proteomes" id="UP000600365">
    <property type="component" value="Unassembled WGS sequence"/>
</dbReference>
<evidence type="ECO:0000313" key="4">
    <source>
        <dbReference type="Proteomes" id="UP000600365"/>
    </source>
</evidence>
<name>A0A917XXZ9_9ACTN</name>
<gene>
    <name evidence="3" type="ORF">GCM10011579_017250</name>
</gene>
<sequence>MQWTDQSGGAYGEDPYSDVGYAYAHGYGYGYGGSATADTATLSWHPEEPAQWTYPQSNAQATGADPYAAEMPLYAAGPGPATTAWGVPHGGVLTMPPPPFDAPGHPVPGPDTPVSESVRPVFVDSSGRRQRRVLRAARLLVIPAGGYVALLISTMLGGPSISSPFVPQQDSAHPATPRATAPDSSSGTGHSGESASSTAAREISSPAARKTPSAPAATSGPTAAPTRITAPTSTVTRTSKGRAVGSSHKPVK</sequence>
<evidence type="ECO:0000256" key="2">
    <source>
        <dbReference type="SAM" id="Phobius"/>
    </source>
</evidence>
<comment type="caution">
    <text evidence="3">The sequence shown here is derived from an EMBL/GenBank/DDBJ whole genome shotgun (WGS) entry which is preliminary data.</text>
</comment>